<keyword evidence="3" id="KW-1185">Reference proteome</keyword>
<dbReference type="Proteomes" id="UP000247702">
    <property type="component" value="Unassembled WGS sequence"/>
</dbReference>
<reference evidence="2 3" key="1">
    <citation type="submission" date="2017-11" db="EMBL/GenBank/DDBJ databases">
        <title>The genome of Rhizophagus clarus HR1 reveals common genetic basis of auxotrophy among arbuscular mycorrhizal fungi.</title>
        <authorList>
            <person name="Kobayashi Y."/>
        </authorList>
    </citation>
    <scope>NUCLEOTIDE SEQUENCE [LARGE SCALE GENOMIC DNA]</scope>
    <source>
        <strain evidence="2 3">HR1</strain>
    </source>
</reference>
<proteinExistence type="predicted"/>
<name>A0A2Z6RX79_9GLOM</name>
<comment type="caution">
    <text evidence="2">The sequence shown here is derived from an EMBL/GenBank/DDBJ whole genome shotgun (WGS) entry which is preliminary data.</text>
</comment>
<accession>A0A2Z6RX79</accession>
<protein>
    <recommendedName>
        <fullName evidence="1">TLDc domain-containing protein</fullName>
    </recommendedName>
</protein>
<sequence length="152" mass="17507">MPLCTCGHNTIDIVEIAITKHLIQSLWIDKIDIKNKYAYTRELYLPYEFKLLLRGSRDGFAPKKSHELCDNIPRIVTFIKIKGTEEIIGGYNPLVWKSHKDGELGKTKDSFIFSFKSKNNLKYSVLSHVKDTNKALFYLNECGPAFNIMYGK</sequence>
<dbReference type="InterPro" id="IPR006571">
    <property type="entry name" value="TLDc_dom"/>
</dbReference>
<dbReference type="AlphaFoldDB" id="A0A2Z6RX79"/>
<feature type="domain" description="TLDc" evidence="1">
    <location>
        <begin position="21"/>
        <end position="152"/>
    </location>
</feature>
<evidence type="ECO:0000259" key="1">
    <source>
        <dbReference type="PROSITE" id="PS51886"/>
    </source>
</evidence>
<evidence type="ECO:0000313" key="2">
    <source>
        <dbReference type="EMBL" id="GBB96538.1"/>
    </source>
</evidence>
<gene>
    <name evidence="2" type="ORF">RclHR1_02780001</name>
</gene>
<dbReference type="EMBL" id="BEXD01001979">
    <property type="protein sequence ID" value="GBB96538.1"/>
    <property type="molecule type" value="Genomic_DNA"/>
</dbReference>
<dbReference type="PROSITE" id="PS51886">
    <property type="entry name" value="TLDC"/>
    <property type="match status" value="1"/>
</dbReference>
<dbReference type="Pfam" id="PF07534">
    <property type="entry name" value="TLD"/>
    <property type="match status" value="1"/>
</dbReference>
<organism evidence="2 3">
    <name type="scientific">Rhizophagus clarus</name>
    <dbReference type="NCBI Taxonomy" id="94130"/>
    <lineage>
        <taxon>Eukaryota</taxon>
        <taxon>Fungi</taxon>
        <taxon>Fungi incertae sedis</taxon>
        <taxon>Mucoromycota</taxon>
        <taxon>Glomeromycotina</taxon>
        <taxon>Glomeromycetes</taxon>
        <taxon>Glomerales</taxon>
        <taxon>Glomeraceae</taxon>
        <taxon>Rhizophagus</taxon>
    </lineage>
</organism>
<evidence type="ECO:0000313" key="3">
    <source>
        <dbReference type="Proteomes" id="UP000247702"/>
    </source>
</evidence>